<evidence type="ECO:0000313" key="2">
    <source>
        <dbReference type="Proteomes" id="UP000298327"/>
    </source>
</evidence>
<gene>
    <name evidence="1" type="ORF">EVG20_g8063</name>
</gene>
<reference evidence="1 2" key="1">
    <citation type="submission" date="2019-02" db="EMBL/GenBank/DDBJ databases">
        <title>Genome sequencing of the rare red list fungi Dentipellis fragilis.</title>
        <authorList>
            <person name="Buettner E."/>
            <person name="Kellner H."/>
        </authorList>
    </citation>
    <scope>NUCLEOTIDE SEQUENCE [LARGE SCALE GENOMIC DNA]</scope>
    <source>
        <strain evidence="1 2">DSM 105465</strain>
    </source>
</reference>
<name>A0A4Y9YAA3_9AGAM</name>
<protein>
    <submittedName>
        <fullName evidence="1">Uncharacterized protein</fullName>
    </submittedName>
</protein>
<keyword evidence="2" id="KW-1185">Reference proteome</keyword>
<dbReference type="EMBL" id="SEOQ01000667">
    <property type="protein sequence ID" value="TFY58663.1"/>
    <property type="molecule type" value="Genomic_DNA"/>
</dbReference>
<accession>A0A4Y9YAA3</accession>
<sequence length="244" mass="27088">MAVLSKALDDAGIPNFQWGDHLNQIRYCRNASILCGLVVAASQLETATSILSSTELCPCNCSPGNSCGIFNSHPPFDPSIAPRVHFTVPSMLPCQLVFLCANEDMLHLIPLTPSHPNPASLEWDEYAIQLYPNETIDGEDANEIHVAKFLTARSIVKVLMICLLLSPANQYRLYRYPNWMLNELGVADKENSHVGDLGSAAVNEWWEGFWKALTMSMPLETAQRLRSAALQELQTIVPNSDRTF</sequence>
<comment type="caution">
    <text evidence="1">The sequence shown here is derived from an EMBL/GenBank/DDBJ whole genome shotgun (WGS) entry which is preliminary data.</text>
</comment>
<proteinExistence type="predicted"/>
<dbReference type="Proteomes" id="UP000298327">
    <property type="component" value="Unassembled WGS sequence"/>
</dbReference>
<organism evidence="1 2">
    <name type="scientific">Dentipellis fragilis</name>
    <dbReference type="NCBI Taxonomy" id="205917"/>
    <lineage>
        <taxon>Eukaryota</taxon>
        <taxon>Fungi</taxon>
        <taxon>Dikarya</taxon>
        <taxon>Basidiomycota</taxon>
        <taxon>Agaricomycotina</taxon>
        <taxon>Agaricomycetes</taxon>
        <taxon>Russulales</taxon>
        <taxon>Hericiaceae</taxon>
        <taxon>Dentipellis</taxon>
    </lineage>
</organism>
<evidence type="ECO:0000313" key="1">
    <source>
        <dbReference type="EMBL" id="TFY58663.1"/>
    </source>
</evidence>
<dbReference type="AlphaFoldDB" id="A0A4Y9YAA3"/>
<dbReference type="OrthoDB" id="4499271at2759"/>